<comment type="cofactor">
    <cofactor evidence="1">
        <name>FMN</name>
        <dbReference type="ChEBI" id="CHEBI:58210"/>
    </cofactor>
</comment>
<dbReference type="Pfam" id="PF02441">
    <property type="entry name" value="Flavoprotein"/>
    <property type="match status" value="1"/>
</dbReference>
<evidence type="ECO:0000256" key="7">
    <source>
        <dbReference type="ARBA" id="ARBA00060685"/>
    </source>
</evidence>
<accession>A0AAN9SE24</accession>
<feature type="domain" description="Flavoprotein" evidence="9">
    <location>
        <begin position="24"/>
        <end position="113"/>
    </location>
</feature>
<dbReference type="EMBL" id="JAYMYS010000004">
    <property type="protein sequence ID" value="KAK7394869.1"/>
    <property type="molecule type" value="Genomic_DNA"/>
</dbReference>
<dbReference type="Proteomes" id="UP001386955">
    <property type="component" value="Unassembled WGS sequence"/>
</dbReference>
<dbReference type="EC" id="4.1.1.36" evidence="8"/>
<proteinExistence type="inferred from homology"/>
<reference evidence="10 11" key="1">
    <citation type="submission" date="2024-01" db="EMBL/GenBank/DDBJ databases">
        <title>The genomes of 5 underutilized Papilionoideae crops provide insights into root nodulation and disease resistanc.</title>
        <authorList>
            <person name="Jiang F."/>
        </authorList>
    </citation>
    <scope>NUCLEOTIDE SEQUENCE [LARGE SCALE GENOMIC DNA]</scope>
    <source>
        <strain evidence="10">DUOXIRENSHENG_FW03</strain>
        <tissue evidence="10">Leaves</tissue>
    </source>
</reference>
<dbReference type="GO" id="GO:0004633">
    <property type="term" value="F:phosphopantothenoylcysteine decarboxylase activity"/>
    <property type="evidence" value="ECO:0007669"/>
    <property type="project" value="UniProtKB-EC"/>
</dbReference>
<evidence type="ECO:0000256" key="5">
    <source>
        <dbReference type="ARBA" id="ARBA00022993"/>
    </source>
</evidence>
<organism evidence="10 11">
    <name type="scientific">Psophocarpus tetragonolobus</name>
    <name type="common">Winged bean</name>
    <name type="synonym">Dolichos tetragonolobus</name>
    <dbReference type="NCBI Taxonomy" id="3891"/>
    <lineage>
        <taxon>Eukaryota</taxon>
        <taxon>Viridiplantae</taxon>
        <taxon>Streptophyta</taxon>
        <taxon>Embryophyta</taxon>
        <taxon>Tracheophyta</taxon>
        <taxon>Spermatophyta</taxon>
        <taxon>Magnoliopsida</taxon>
        <taxon>eudicotyledons</taxon>
        <taxon>Gunneridae</taxon>
        <taxon>Pentapetalae</taxon>
        <taxon>rosids</taxon>
        <taxon>fabids</taxon>
        <taxon>Fabales</taxon>
        <taxon>Fabaceae</taxon>
        <taxon>Papilionoideae</taxon>
        <taxon>50 kb inversion clade</taxon>
        <taxon>NPAAA clade</taxon>
        <taxon>indigoferoid/millettioid clade</taxon>
        <taxon>Phaseoleae</taxon>
        <taxon>Psophocarpus</taxon>
    </lineage>
</organism>
<dbReference type="SUPFAM" id="SSF52507">
    <property type="entry name" value="Homo-oligomeric flavin-containing Cys decarboxylases, HFCD"/>
    <property type="match status" value="1"/>
</dbReference>
<dbReference type="AlphaFoldDB" id="A0AAN9SE24"/>
<dbReference type="GO" id="GO:0015937">
    <property type="term" value="P:coenzyme A biosynthetic process"/>
    <property type="evidence" value="ECO:0007669"/>
    <property type="project" value="UniProtKB-KW"/>
</dbReference>
<keyword evidence="11" id="KW-1185">Reference proteome</keyword>
<evidence type="ECO:0000256" key="8">
    <source>
        <dbReference type="ARBA" id="ARBA00066422"/>
    </source>
</evidence>
<evidence type="ECO:0000256" key="6">
    <source>
        <dbReference type="ARBA" id="ARBA00038350"/>
    </source>
</evidence>
<evidence type="ECO:0000313" key="11">
    <source>
        <dbReference type="Proteomes" id="UP001386955"/>
    </source>
</evidence>
<sequence length="149" mass="16694">MPSSNPRRENGKAEAGCAPQRKPRVLLGACGGVDAAQFCHVCRLFSEWAEVKAVVTNSCLRFISNQAFPEDVAVFCDRDEWTSIWRNNAPHPVLHIDLSIWADVMVIDPLSAILLPSCQFENMCHKDWKSAIQLAVWDCKNKNQRGVAK</sequence>
<evidence type="ECO:0000256" key="3">
    <source>
        <dbReference type="ARBA" id="ARBA00022643"/>
    </source>
</evidence>
<dbReference type="PANTHER" id="PTHR14359:SF6">
    <property type="entry name" value="PHOSPHOPANTOTHENOYLCYSTEINE DECARBOXYLASE"/>
    <property type="match status" value="1"/>
</dbReference>
<keyword evidence="4" id="KW-0210">Decarboxylase</keyword>
<dbReference type="GO" id="GO:0010181">
    <property type="term" value="F:FMN binding"/>
    <property type="evidence" value="ECO:0007669"/>
    <property type="project" value="TreeGrafter"/>
</dbReference>
<dbReference type="InterPro" id="IPR036551">
    <property type="entry name" value="Flavin_trans-like"/>
</dbReference>
<protein>
    <recommendedName>
        <fullName evidence="8">phosphopantothenoylcysteine decarboxylase</fullName>
        <ecNumber evidence="8">4.1.1.36</ecNumber>
    </recommendedName>
</protein>
<keyword evidence="2" id="KW-0341">Growth regulation</keyword>
<keyword evidence="4" id="KW-0456">Lyase</keyword>
<evidence type="ECO:0000313" key="10">
    <source>
        <dbReference type="EMBL" id="KAK7394869.1"/>
    </source>
</evidence>
<evidence type="ECO:0000256" key="4">
    <source>
        <dbReference type="ARBA" id="ARBA00022793"/>
    </source>
</evidence>
<gene>
    <name evidence="10" type="ORF">VNO78_15410</name>
</gene>
<evidence type="ECO:0000256" key="2">
    <source>
        <dbReference type="ARBA" id="ARBA00022604"/>
    </source>
</evidence>
<keyword evidence="3" id="KW-0285">Flavoprotein</keyword>
<dbReference type="Gene3D" id="3.40.50.1950">
    <property type="entry name" value="Flavin prenyltransferase-like"/>
    <property type="match status" value="1"/>
</dbReference>
<comment type="similarity">
    <text evidence="6">Belongs to the HFCD (homooligomeric flavin containing Cys decarboxylase) superfamily.</text>
</comment>
<evidence type="ECO:0000259" key="9">
    <source>
        <dbReference type="Pfam" id="PF02441"/>
    </source>
</evidence>
<dbReference type="PANTHER" id="PTHR14359">
    <property type="entry name" value="HOMO-OLIGOMERIC FLAVIN CONTAINING CYS DECARBOXYLASE FAMILY"/>
    <property type="match status" value="1"/>
</dbReference>
<comment type="caution">
    <text evidence="10">The sequence shown here is derived from an EMBL/GenBank/DDBJ whole genome shotgun (WGS) entry which is preliminary data.</text>
</comment>
<dbReference type="InterPro" id="IPR003382">
    <property type="entry name" value="Flavoprotein"/>
</dbReference>
<dbReference type="GO" id="GO:0071513">
    <property type="term" value="C:phosphopantothenoylcysteine decarboxylase complex"/>
    <property type="evidence" value="ECO:0007669"/>
    <property type="project" value="TreeGrafter"/>
</dbReference>
<evidence type="ECO:0000256" key="1">
    <source>
        <dbReference type="ARBA" id="ARBA00001917"/>
    </source>
</evidence>
<name>A0AAN9SE24_PSOTE</name>
<keyword evidence="3" id="KW-0288">FMN</keyword>
<comment type="pathway">
    <text evidence="7">Cofactor biosynthesis; coenzyme A biosynthesis; CoA from (R)-pantothenate: step 3/5.</text>
</comment>
<keyword evidence="5" id="KW-0173">Coenzyme A biosynthesis</keyword>